<dbReference type="InterPro" id="IPR000719">
    <property type="entry name" value="Prot_kinase_dom"/>
</dbReference>
<dbReference type="PROSITE" id="PS00108">
    <property type="entry name" value="PROTEIN_KINASE_ST"/>
    <property type="match status" value="1"/>
</dbReference>
<keyword evidence="3" id="KW-0808">Transferase</keyword>
<dbReference type="EC" id="2.7.11.1" evidence="1"/>
<evidence type="ECO:0000313" key="10">
    <source>
        <dbReference type="Proteomes" id="UP000380867"/>
    </source>
</evidence>
<organism evidence="9 10">
    <name type="scientific">Aeromicrobium ginsengisoli</name>
    <dbReference type="NCBI Taxonomy" id="363867"/>
    <lineage>
        <taxon>Bacteria</taxon>
        <taxon>Bacillati</taxon>
        <taxon>Actinomycetota</taxon>
        <taxon>Actinomycetes</taxon>
        <taxon>Propionibacteriales</taxon>
        <taxon>Nocardioidaceae</taxon>
        <taxon>Aeromicrobium</taxon>
    </lineage>
</organism>
<keyword evidence="10" id="KW-1185">Reference proteome</keyword>
<dbReference type="Gene3D" id="3.30.200.20">
    <property type="entry name" value="Phosphorylase Kinase, domain 1"/>
    <property type="match status" value="1"/>
</dbReference>
<proteinExistence type="predicted"/>
<dbReference type="Proteomes" id="UP000380867">
    <property type="component" value="Unassembled WGS sequence"/>
</dbReference>
<keyword evidence="7" id="KW-1133">Transmembrane helix</keyword>
<accession>A0A5M4FFX7</accession>
<dbReference type="InterPro" id="IPR008271">
    <property type="entry name" value="Ser/Thr_kinase_AS"/>
</dbReference>
<keyword evidence="7" id="KW-0472">Membrane</keyword>
<comment type="caution">
    <text evidence="9">The sequence shown here is derived from an EMBL/GenBank/DDBJ whole genome shotgun (WGS) entry which is preliminary data.</text>
</comment>
<dbReference type="Gene3D" id="1.10.510.10">
    <property type="entry name" value="Transferase(Phosphotransferase) domain 1"/>
    <property type="match status" value="1"/>
</dbReference>
<evidence type="ECO:0000256" key="2">
    <source>
        <dbReference type="ARBA" id="ARBA00022527"/>
    </source>
</evidence>
<sequence>MLTASCASSILSVMKHIGRYRLDRIHGSGAFATVWQGFDTELEITVAVKVLAENWAHQVDVRERFLDEARLLRRLSSDRVVRVYDVGTHEGQPFFVMDFATGGTLADRVDGSLAPDRALDLAAQSARSVQVLHDAGVIHRDIKPSNLLVDIDRDGHERVVVADLGSAKRLAEASGITVTTGTPSYMAPEQALGRGIDERSDIYALGVVTYVLLTGTLPYDISDPIALVTRKASDRPGRLPAEHRDALNSVLARAMALEPDGRPRSAEELADALDRVAAGEGDVGAASGWPTKVIASLSAALFVACGVVTWLVVR</sequence>
<protein>
    <recommendedName>
        <fullName evidence="1">non-specific serine/threonine protein kinase</fullName>
        <ecNumber evidence="1">2.7.11.1</ecNumber>
    </recommendedName>
</protein>
<dbReference type="PANTHER" id="PTHR43289">
    <property type="entry name" value="MITOGEN-ACTIVATED PROTEIN KINASE KINASE KINASE 20-RELATED"/>
    <property type="match status" value="1"/>
</dbReference>
<dbReference type="PROSITE" id="PS50011">
    <property type="entry name" value="PROTEIN_KINASE_DOM"/>
    <property type="match status" value="1"/>
</dbReference>
<keyword evidence="4" id="KW-0547">Nucleotide-binding</keyword>
<feature type="domain" description="Protein kinase" evidence="8">
    <location>
        <begin position="20"/>
        <end position="276"/>
    </location>
</feature>
<dbReference type="EMBL" id="SDPQ02000002">
    <property type="protein sequence ID" value="KAA1398195.1"/>
    <property type="molecule type" value="Genomic_DNA"/>
</dbReference>
<reference evidence="9" key="1">
    <citation type="submission" date="2019-09" db="EMBL/GenBank/DDBJ databases">
        <authorList>
            <person name="Li J."/>
        </authorList>
    </citation>
    <scope>NUCLEOTIDE SEQUENCE [LARGE SCALE GENOMIC DNA]</scope>
    <source>
        <strain evidence="9">JCM 14732</strain>
    </source>
</reference>
<evidence type="ECO:0000256" key="5">
    <source>
        <dbReference type="ARBA" id="ARBA00022777"/>
    </source>
</evidence>
<dbReference type="AlphaFoldDB" id="A0A5M4FFX7"/>
<feature type="transmembrane region" description="Helical" evidence="7">
    <location>
        <begin position="293"/>
        <end position="313"/>
    </location>
</feature>
<evidence type="ECO:0000313" key="9">
    <source>
        <dbReference type="EMBL" id="KAA1398195.1"/>
    </source>
</evidence>
<dbReference type="SUPFAM" id="SSF56112">
    <property type="entry name" value="Protein kinase-like (PK-like)"/>
    <property type="match status" value="1"/>
</dbReference>
<dbReference type="PANTHER" id="PTHR43289:SF6">
    <property type="entry name" value="SERINE_THREONINE-PROTEIN KINASE NEKL-3"/>
    <property type="match status" value="1"/>
</dbReference>
<evidence type="ECO:0000259" key="8">
    <source>
        <dbReference type="PROSITE" id="PS50011"/>
    </source>
</evidence>
<dbReference type="CDD" id="cd14014">
    <property type="entry name" value="STKc_PknB_like"/>
    <property type="match status" value="1"/>
</dbReference>
<evidence type="ECO:0000256" key="4">
    <source>
        <dbReference type="ARBA" id="ARBA00022741"/>
    </source>
</evidence>
<keyword evidence="2 9" id="KW-0723">Serine/threonine-protein kinase</keyword>
<keyword evidence="6" id="KW-0067">ATP-binding</keyword>
<dbReference type="GO" id="GO:0005524">
    <property type="term" value="F:ATP binding"/>
    <property type="evidence" value="ECO:0007669"/>
    <property type="project" value="UniProtKB-KW"/>
</dbReference>
<name>A0A5M4FFX7_9ACTN</name>
<dbReference type="OrthoDB" id="9769043at2"/>
<evidence type="ECO:0000256" key="6">
    <source>
        <dbReference type="ARBA" id="ARBA00022840"/>
    </source>
</evidence>
<dbReference type="InterPro" id="IPR011009">
    <property type="entry name" value="Kinase-like_dom_sf"/>
</dbReference>
<dbReference type="GO" id="GO:0004674">
    <property type="term" value="F:protein serine/threonine kinase activity"/>
    <property type="evidence" value="ECO:0007669"/>
    <property type="project" value="UniProtKB-KW"/>
</dbReference>
<dbReference type="SMART" id="SM00220">
    <property type="entry name" value="S_TKc"/>
    <property type="match status" value="1"/>
</dbReference>
<evidence type="ECO:0000256" key="7">
    <source>
        <dbReference type="SAM" id="Phobius"/>
    </source>
</evidence>
<keyword evidence="7" id="KW-0812">Transmembrane</keyword>
<dbReference type="Pfam" id="PF00069">
    <property type="entry name" value="Pkinase"/>
    <property type="match status" value="1"/>
</dbReference>
<evidence type="ECO:0000256" key="3">
    <source>
        <dbReference type="ARBA" id="ARBA00022679"/>
    </source>
</evidence>
<evidence type="ECO:0000256" key="1">
    <source>
        <dbReference type="ARBA" id="ARBA00012513"/>
    </source>
</evidence>
<gene>
    <name evidence="9" type="ORF">ESP70_012790</name>
</gene>
<keyword evidence="5 9" id="KW-0418">Kinase</keyword>